<evidence type="ECO:0000259" key="7">
    <source>
        <dbReference type="SMART" id="SM01370"/>
    </source>
</evidence>
<feature type="compositionally biased region" description="Low complexity" evidence="6">
    <location>
        <begin position="220"/>
        <end position="230"/>
    </location>
</feature>
<protein>
    <recommendedName>
        <fullName evidence="7">TAFII55 protein conserved region domain-containing protein</fullName>
    </recommendedName>
</protein>
<evidence type="ECO:0000256" key="3">
    <source>
        <dbReference type="ARBA" id="ARBA00023015"/>
    </source>
</evidence>
<proteinExistence type="inferred from homology"/>
<dbReference type="EMBL" id="FJOG01000003">
    <property type="protein sequence ID" value="CZR52931.1"/>
    <property type="molecule type" value="Genomic_DNA"/>
</dbReference>
<feature type="compositionally biased region" description="Acidic residues" evidence="6">
    <location>
        <begin position="172"/>
        <end position="181"/>
    </location>
</feature>
<dbReference type="InterPro" id="IPR006751">
    <property type="entry name" value="TAFII55_prot_cons_reg"/>
</dbReference>
<dbReference type="Proteomes" id="UP000184330">
    <property type="component" value="Unassembled WGS sequence"/>
</dbReference>
<dbReference type="STRING" id="576137.A0A1L7WJJ1"/>
<accession>A0A1L7WJJ1</accession>
<organism evidence="8 9">
    <name type="scientific">Phialocephala subalpina</name>
    <dbReference type="NCBI Taxonomy" id="576137"/>
    <lineage>
        <taxon>Eukaryota</taxon>
        <taxon>Fungi</taxon>
        <taxon>Dikarya</taxon>
        <taxon>Ascomycota</taxon>
        <taxon>Pezizomycotina</taxon>
        <taxon>Leotiomycetes</taxon>
        <taxon>Helotiales</taxon>
        <taxon>Mollisiaceae</taxon>
        <taxon>Phialocephala</taxon>
        <taxon>Phialocephala fortinii species complex</taxon>
    </lineage>
</organism>
<dbReference type="AlphaFoldDB" id="A0A1L7WJJ1"/>
<dbReference type="GO" id="GO:0016251">
    <property type="term" value="F:RNA polymerase II general transcription initiation factor activity"/>
    <property type="evidence" value="ECO:0007669"/>
    <property type="project" value="TreeGrafter"/>
</dbReference>
<dbReference type="Pfam" id="PF04658">
    <property type="entry name" value="TAFII55_N"/>
    <property type="match status" value="1"/>
</dbReference>
<evidence type="ECO:0000256" key="1">
    <source>
        <dbReference type="ARBA" id="ARBA00004123"/>
    </source>
</evidence>
<evidence type="ECO:0000256" key="2">
    <source>
        <dbReference type="ARBA" id="ARBA00009368"/>
    </source>
</evidence>
<feature type="region of interest" description="Disordered" evidence="6">
    <location>
        <begin position="213"/>
        <end position="255"/>
    </location>
</feature>
<reference evidence="8 9" key="1">
    <citation type="submission" date="2016-03" db="EMBL/GenBank/DDBJ databases">
        <authorList>
            <person name="Ploux O."/>
        </authorList>
    </citation>
    <scope>NUCLEOTIDE SEQUENCE [LARGE SCALE GENOMIC DNA]</scope>
    <source>
        <strain evidence="8 9">UAMH 11012</strain>
    </source>
</reference>
<dbReference type="GO" id="GO:0051123">
    <property type="term" value="P:RNA polymerase II preinitiation complex assembly"/>
    <property type="evidence" value="ECO:0007669"/>
    <property type="project" value="TreeGrafter"/>
</dbReference>
<keyword evidence="3" id="KW-0805">Transcription regulation</keyword>
<dbReference type="PANTHER" id="PTHR12228">
    <property type="entry name" value="TRANSCRIPTION INITIATION FACTOR TFIID 55 KD SUBUNIT-RELATED"/>
    <property type="match status" value="1"/>
</dbReference>
<evidence type="ECO:0000313" key="8">
    <source>
        <dbReference type="EMBL" id="CZR52931.1"/>
    </source>
</evidence>
<feature type="compositionally biased region" description="Acidic residues" evidence="6">
    <location>
        <begin position="233"/>
        <end position="249"/>
    </location>
</feature>
<dbReference type="InterPro" id="IPR037817">
    <property type="entry name" value="TAF7"/>
</dbReference>
<evidence type="ECO:0000313" key="9">
    <source>
        <dbReference type="Proteomes" id="UP000184330"/>
    </source>
</evidence>
<name>A0A1L7WJJ1_9HELO</name>
<keyword evidence="4" id="KW-0804">Transcription</keyword>
<dbReference type="PANTHER" id="PTHR12228:SF0">
    <property type="entry name" value="TATA-BOX BINDING PROTEIN ASSOCIATED FACTOR 7"/>
    <property type="match status" value="1"/>
</dbReference>
<comment type="similarity">
    <text evidence="2">Belongs to the TAF7 family.</text>
</comment>
<keyword evidence="9" id="KW-1185">Reference proteome</keyword>
<dbReference type="SMART" id="SM01370">
    <property type="entry name" value="TAFII55_N"/>
    <property type="match status" value="1"/>
</dbReference>
<evidence type="ECO:0000256" key="4">
    <source>
        <dbReference type="ARBA" id="ARBA00023163"/>
    </source>
</evidence>
<gene>
    <name evidence="8" type="ORF">PAC_02809</name>
</gene>
<sequence>MSPGDDCEYLRTAIKEKKIGVAKALGSADVHMKFFHRKGRRATITIRGHPHAATLVDLPCVLEGMKSWDRRAGGRVSISVRCYHRPRYISISSRLYAANALCTKKRFRKRISRTAIEAVEDAVEKRLEADAQAISTRWEMISPDVGNRPTSQAFSSEGSEGTNNVGRGEYSEHEDAEEEVEDRSYFGNIHWTGTMDAFDQDIDADLEADLEAALRESIGTTTPLSTRDTTPNVEEEEDEENDSEDESLEGDGRWR</sequence>
<feature type="region of interest" description="Disordered" evidence="6">
    <location>
        <begin position="142"/>
        <end position="183"/>
    </location>
</feature>
<evidence type="ECO:0000256" key="5">
    <source>
        <dbReference type="ARBA" id="ARBA00023242"/>
    </source>
</evidence>
<feature type="domain" description="TAFII55 protein conserved region" evidence="7">
    <location>
        <begin position="1"/>
        <end position="135"/>
    </location>
</feature>
<feature type="compositionally biased region" description="Polar residues" evidence="6">
    <location>
        <begin position="148"/>
        <end position="165"/>
    </location>
</feature>
<dbReference type="GO" id="GO:0005669">
    <property type="term" value="C:transcription factor TFIID complex"/>
    <property type="evidence" value="ECO:0007669"/>
    <property type="project" value="InterPro"/>
</dbReference>
<evidence type="ECO:0000256" key="6">
    <source>
        <dbReference type="SAM" id="MobiDB-lite"/>
    </source>
</evidence>
<dbReference type="OrthoDB" id="153872at2759"/>
<keyword evidence="5" id="KW-0539">Nucleus</keyword>
<comment type="subcellular location">
    <subcellularLocation>
        <location evidence="1">Nucleus</location>
    </subcellularLocation>
</comment>